<proteinExistence type="predicted"/>
<evidence type="ECO:0000313" key="2">
    <source>
        <dbReference type="EMBL" id="DAD39007.1"/>
    </source>
</evidence>
<evidence type="ECO:0000256" key="1">
    <source>
        <dbReference type="SAM" id="Coils"/>
    </source>
</evidence>
<name>A0A822Z2J0_NELNU</name>
<keyword evidence="3" id="KW-1185">Reference proteome</keyword>
<accession>A0A822Z2J0</accession>
<reference evidence="2 3" key="1">
    <citation type="journal article" date="2020" name="Mol. Biol. Evol.">
        <title>Distinct Expression and Methylation Patterns for Genes with Different Fates following a Single Whole-Genome Duplication in Flowering Plants.</title>
        <authorList>
            <person name="Shi T."/>
            <person name="Rahmani R.S."/>
            <person name="Gugger P.F."/>
            <person name="Wang M."/>
            <person name="Li H."/>
            <person name="Zhang Y."/>
            <person name="Li Z."/>
            <person name="Wang Q."/>
            <person name="Van de Peer Y."/>
            <person name="Marchal K."/>
            <person name="Chen J."/>
        </authorList>
    </citation>
    <scope>NUCLEOTIDE SEQUENCE [LARGE SCALE GENOMIC DNA]</scope>
    <source>
        <tissue evidence="2">Leaf</tissue>
    </source>
</reference>
<feature type="coiled-coil region" evidence="1">
    <location>
        <begin position="67"/>
        <end position="94"/>
    </location>
</feature>
<dbReference type="Proteomes" id="UP000607653">
    <property type="component" value="Unassembled WGS sequence"/>
</dbReference>
<gene>
    <name evidence="2" type="ORF">HUJ06_013330</name>
</gene>
<evidence type="ECO:0000313" key="3">
    <source>
        <dbReference type="Proteomes" id="UP000607653"/>
    </source>
</evidence>
<comment type="caution">
    <text evidence="2">The sequence shown here is derived from an EMBL/GenBank/DDBJ whole genome shotgun (WGS) entry which is preliminary data.</text>
</comment>
<protein>
    <submittedName>
        <fullName evidence="2">Uncharacterized protein</fullName>
    </submittedName>
</protein>
<organism evidence="2 3">
    <name type="scientific">Nelumbo nucifera</name>
    <name type="common">Sacred lotus</name>
    <dbReference type="NCBI Taxonomy" id="4432"/>
    <lineage>
        <taxon>Eukaryota</taxon>
        <taxon>Viridiplantae</taxon>
        <taxon>Streptophyta</taxon>
        <taxon>Embryophyta</taxon>
        <taxon>Tracheophyta</taxon>
        <taxon>Spermatophyta</taxon>
        <taxon>Magnoliopsida</taxon>
        <taxon>Proteales</taxon>
        <taxon>Nelumbonaceae</taxon>
        <taxon>Nelumbo</taxon>
    </lineage>
</organism>
<dbReference type="EMBL" id="DUZY01000005">
    <property type="protein sequence ID" value="DAD39007.1"/>
    <property type="molecule type" value="Genomic_DNA"/>
</dbReference>
<dbReference type="AlphaFoldDB" id="A0A822Z2J0"/>
<sequence>MTTYMAEQAEDGAWVEAIGPHDALAAVLGDGHPSRVCCLGFGPTPKHAFGTTRSGSTSQTTTSTMYMTHLEQENQQLRAKVDNLQSNMVSLNSHVLHLQSFMEQMAQQYGMPMPDPFPTLNTIQDIE</sequence>
<keyword evidence="1" id="KW-0175">Coiled coil</keyword>